<dbReference type="Proteomes" id="UP000095038">
    <property type="component" value="Unassembled WGS sequence"/>
</dbReference>
<dbReference type="STRING" id="1344418.A0A1D2V9V0"/>
<accession>A0A1D2V9V0</accession>
<comment type="subcellular location">
    <subcellularLocation>
        <location evidence="1 9">Cytoplasm</location>
    </subcellularLocation>
    <subcellularLocation>
        <location evidence="9">Nucleus</location>
    </subcellularLocation>
    <text evidence="9">Shuttles between the nucleus and the cytoplasm.</text>
</comment>
<keyword evidence="7 9" id="KW-0694">RNA-binding</keyword>
<dbReference type="GO" id="GO:0031267">
    <property type="term" value="F:small GTPase binding"/>
    <property type="evidence" value="ECO:0007669"/>
    <property type="project" value="InterPro"/>
</dbReference>
<dbReference type="FunCoup" id="A0A1D2V9V0">
    <property type="interactions" value="1061"/>
</dbReference>
<name>A0A1D2V9V0_9ASCO</name>
<proteinExistence type="inferred from homology"/>
<dbReference type="InterPro" id="IPR011989">
    <property type="entry name" value="ARM-like"/>
</dbReference>
<evidence type="ECO:0000259" key="11">
    <source>
        <dbReference type="Pfam" id="PF08389"/>
    </source>
</evidence>
<dbReference type="RefSeq" id="XP_020044584.1">
    <property type="nucleotide sequence ID" value="XM_020188899.1"/>
</dbReference>
<feature type="domain" description="Exportin-T C-terminal" evidence="12">
    <location>
        <begin position="930"/>
        <end position="1053"/>
    </location>
</feature>
<evidence type="ECO:0000313" key="13">
    <source>
        <dbReference type="EMBL" id="ODV58277.1"/>
    </source>
</evidence>
<evidence type="ECO:0000313" key="14">
    <source>
        <dbReference type="Proteomes" id="UP000095038"/>
    </source>
</evidence>
<dbReference type="SUPFAM" id="SSF48371">
    <property type="entry name" value="ARM repeat"/>
    <property type="match status" value="1"/>
</dbReference>
<dbReference type="GO" id="GO:0016363">
    <property type="term" value="C:nuclear matrix"/>
    <property type="evidence" value="ECO:0007669"/>
    <property type="project" value="TreeGrafter"/>
</dbReference>
<comment type="similarity">
    <text evidence="2 9">Belongs to the exportin family.</text>
</comment>
<feature type="domain" description="Exportin-1/Importin-beta-like" evidence="11">
    <location>
        <begin position="116"/>
        <end position="186"/>
    </location>
</feature>
<gene>
    <name evidence="13" type="ORF">ASCRUDRAFT_121925</name>
</gene>
<dbReference type="Pfam" id="PF19282">
    <property type="entry name" value="Exportin-T"/>
    <property type="match status" value="2"/>
</dbReference>
<dbReference type="EMBL" id="KV454493">
    <property type="protein sequence ID" value="ODV58277.1"/>
    <property type="molecule type" value="Genomic_DNA"/>
</dbReference>
<comment type="function">
    <text evidence="9">tRNA nucleus export receptor which facilitates tRNA translocation across the nuclear pore complex.</text>
</comment>
<keyword evidence="4 9" id="KW-0813">Transport</keyword>
<evidence type="ECO:0000256" key="1">
    <source>
        <dbReference type="ARBA" id="ARBA00004496"/>
    </source>
</evidence>
<feature type="region of interest" description="Disordered" evidence="10">
    <location>
        <begin position="1158"/>
        <end position="1182"/>
    </location>
</feature>
<organism evidence="13 14">
    <name type="scientific">Ascoidea rubescens DSM 1968</name>
    <dbReference type="NCBI Taxonomy" id="1344418"/>
    <lineage>
        <taxon>Eukaryota</taxon>
        <taxon>Fungi</taxon>
        <taxon>Dikarya</taxon>
        <taxon>Ascomycota</taxon>
        <taxon>Saccharomycotina</taxon>
        <taxon>Saccharomycetes</taxon>
        <taxon>Ascoideaceae</taxon>
        <taxon>Ascoidea</taxon>
    </lineage>
</organism>
<evidence type="ECO:0000256" key="7">
    <source>
        <dbReference type="ARBA" id="ARBA00022884"/>
    </source>
</evidence>
<dbReference type="PANTHER" id="PTHR15952:SF11">
    <property type="entry name" value="EXPORTIN-T"/>
    <property type="match status" value="1"/>
</dbReference>
<evidence type="ECO:0000256" key="2">
    <source>
        <dbReference type="ARBA" id="ARBA00009466"/>
    </source>
</evidence>
<evidence type="ECO:0000259" key="12">
    <source>
        <dbReference type="Pfam" id="PF19282"/>
    </source>
</evidence>
<keyword evidence="6 9" id="KW-0820">tRNA-binding</keyword>
<evidence type="ECO:0000256" key="9">
    <source>
        <dbReference type="RuleBase" id="RU366037"/>
    </source>
</evidence>
<evidence type="ECO:0000256" key="5">
    <source>
        <dbReference type="ARBA" id="ARBA00022490"/>
    </source>
</evidence>
<evidence type="ECO:0000256" key="4">
    <source>
        <dbReference type="ARBA" id="ARBA00022448"/>
    </source>
</evidence>
<dbReference type="InterPro" id="IPR040017">
    <property type="entry name" value="XPOT"/>
</dbReference>
<dbReference type="InterPro" id="IPR045546">
    <property type="entry name" value="Exportin-T_C"/>
</dbReference>
<dbReference type="PANTHER" id="PTHR15952">
    <property type="entry name" value="EXPORTIN-T/LOS1"/>
    <property type="match status" value="1"/>
</dbReference>
<feature type="domain" description="Exportin-1/Importin-beta-like" evidence="11">
    <location>
        <begin position="218"/>
        <end position="289"/>
    </location>
</feature>
<dbReference type="InterPro" id="IPR013598">
    <property type="entry name" value="Exportin-1/Importin-b-like"/>
</dbReference>
<dbReference type="InParanoid" id="A0A1D2V9V0"/>
<dbReference type="GO" id="GO:0005737">
    <property type="term" value="C:cytoplasm"/>
    <property type="evidence" value="ECO:0007669"/>
    <property type="project" value="UniProtKB-SubCell"/>
</dbReference>
<dbReference type="OrthoDB" id="26399at2759"/>
<keyword evidence="5 9" id="KW-0963">Cytoplasm</keyword>
<dbReference type="InterPro" id="IPR016024">
    <property type="entry name" value="ARM-type_fold"/>
</dbReference>
<dbReference type="GO" id="GO:0005643">
    <property type="term" value="C:nuclear pore"/>
    <property type="evidence" value="ECO:0007669"/>
    <property type="project" value="TreeGrafter"/>
</dbReference>
<dbReference type="Pfam" id="PF08389">
    <property type="entry name" value="Xpo1"/>
    <property type="match status" value="2"/>
</dbReference>
<dbReference type="AlphaFoldDB" id="A0A1D2V9V0"/>
<sequence>MASIEEQIQKAVQIAYNPSNSNVLLQEALNFIKDLKKNASSSWKPCLNLLINKNDYPTKFFALQIVDIHINNISLLNLSSPNNINYSSNINDLNEIKDVLFNYFKFKIINENLNHPDFLKKKLSATFTNLFLSTYLNIWPDFFKDFTNISIQSELAMYYYLDILIYIHQEIADQSLSLSLSTLSNNLNDLSNNSSQPNLQPNDQSINSSLLNPELILRRNSNLKDIIRLNDTNDLILNLKNLLINSSNNILIIKSLSVLGSWSIWIDINLIINNGFLNIILNYLSNNHSNNINTNDNQLTIALLDSLNNIIKKKMSPNEKIQLLSLLDLAEIANTLFQSNQVLISYNKNKNNIANNNDNVFDDDEYVDLMKMLTKLTNTFSNEYLSILSTSISSSTFSASSSSPSPSSNLNSSFQLTNEIFTLIFNHLFNISPLILLLLSNDYDDVSELIFPFLSNFLSFLKKNSKFLINNNNSDQKFNENLLQLLSKLLSKIIIKMKFDDDDDGLDDESIETFNDFRSKIKSFQDSIAQINSDLYFNKITNIIESTLFFNNNPANNTLDNEFSNIQINWQAIELGLYQLTNLSNSLRNNLLNLPKNSIQDSKPFQTFKNYLINLINQISVINNNSSESENNNNNNNENNILLIKFNHPLIQLLFFELIIKHYNFFISSENLNINSNKKLSVNENEINLKLIKEILNILNSKFGLYNENEKVQLRSWYLFYRFIKLTKPNLDSFFLKDLVINVSQNLLKIQDYDEIESNNNKNNNNDEELVDESNFETQLYLFETIGILIGLMKGDVSSEIEFIDFLLNPIFQDISNNLEKYQMNSLNEEINKRITFKINHCLISIGNFLKGIDNENGNKKDERIYLKLVNIIDCTLVILENLNKYESIRDGSRFIFSRIIPLVSSDNNNNNNNSNNNNSNNNNNSSNIDISNHLSRLIGNILIVNDLKCNEICDLLRFLGQIIHNYQQDKRIYELINNLFSPLFEKIFSLLNQGVDNDGNNSNGVNINLDIERDKNNLVKGYLSFLLNLTVNHFTSLLISEINIKMFNQILNIMFFSIIRNDNGGNGYNGGYNYSYKFDNSGNINIVNVKNCFNFLNNYLNSLSNLEKKDLLDNNIEQGEINKREAELREIDEYLIKNIVSASFEIPFKEIKSKSSKEEKSGNLSNGNANGSANGTGKNRKSSIKFNLKKPQNKILAMEIATSVKVLYANYKDILINYLAKFYFVEIGIPVAVGELFLQNLVALDVKEFKNYYLRFIQEMNAMIV</sequence>
<dbReference type="GO" id="GO:0000049">
    <property type="term" value="F:tRNA binding"/>
    <property type="evidence" value="ECO:0007669"/>
    <property type="project" value="UniProtKB-UniRule"/>
</dbReference>
<dbReference type="Gene3D" id="1.25.10.10">
    <property type="entry name" value="Leucine-rich Repeat Variant"/>
    <property type="match status" value="1"/>
</dbReference>
<feature type="compositionally biased region" description="Low complexity" evidence="10">
    <location>
        <begin position="1163"/>
        <end position="1178"/>
    </location>
</feature>
<evidence type="ECO:0000256" key="3">
    <source>
        <dbReference type="ARBA" id="ARBA00018928"/>
    </source>
</evidence>
<feature type="domain" description="Exportin-T C-terminal" evidence="12">
    <location>
        <begin position="426"/>
        <end position="906"/>
    </location>
</feature>
<keyword evidence="8 9" id="KW-0539">Nucleus</keyword>
<dbReference type="GeneID" id="30962535"/>
<dbReference type="GO" id="GO:0071528">
    <property type="term" value="P:tRNA re-export from nucleus"/>
    <property type="evidence" value="ECO:0007669"/>
    <property type="project" value="UniProtKB-UniRule"/>
</dbReference>
<evidence type="ECO:0000256" key="10">
    <source>
        <dbReference type="SAM" id="MobiDB-lite"/>
    </source>
</evidence>
<protein>
    <recommendedName>
        <fullName evidence="3 9">Exportin-T</fullName>
    </recommendedName>
    <alternativeName>
        <fullName evidence="9">Exportin(tRNA)</fullName>
    </alternativeName>
    <alternativeName>
        <fullName evidence="9">tRNA exportin</fullName>
    </alternativeName>
</protein>
<evidence type="ECO:0000256" key="8">
    <source>
        <dbReference type="ARBA" id="ARBA00023242"/>
    </source>
</evidence>
<keyword evidence="14" id="KW-1185">Reference proteome</keyword>
<evidence type="ECO:0000256" key="6">
    <source>
        <dbReference type="ARBA" id="ARBA00022555"/>
    </source>
</evidence>
<reference evidence="14" key="1">
    <citation type="submission" date="2016-05" db="EMBL/GenBank/DDBJ databases">
        <title>Comparative genomics of biotechnologically important yeasts.</title>
        <authorList>
            <consortium name="DOE Joint Genome Institute"/>
            <person name="Riley R."/>
            <person name="Haridas S."/>
            <person name="Wolfe K.H."/>
            <person name="Lopes M.R."/>
            <person name="Hittinger C.T."/>
            <person name="Goker M."/>
            <person name="Salamov A."/>
            <person name="Wisecaver J."/>
            <person name="Long T.M."/>
            <person name="Aerts A.L."/>
            <person name="Barry K."/>
            <person name="Choi C."/>
            <person name="Clum A."/>
            <person name="Coughlan A.Y."/>
            <person name="Deshpande S."/>
            <person name="Douglass A.P."/>
            <person name="Hanson S.J."/>
            <person name="Klenk H.-P."/>
            <person name="Labutti K."/>
            <person name="Lapidus A."/>
            <person name="Lindquist E."/>
            <person name="Lipzen A."/>
            <person name="Meier-Kolthoff J.P."/>
            <person name="Ohm R.A."/>
            <person name="Otillar R.P."/>
            <person name="Pangilinan J."/>
            <person name="Peng Y."/>
            <person name="Rokas A."/>
            <person name="Rosa C.A."/>
            <person name="Scheuner C."/>
            <person name="Sibirny A.A."/>
            <person name="Slot J.C."/>
            <person name="Stielow J.B."/>
            <person name="Sun H."/>
            <person name="Kurtzman C.P."/>
            <person name="Blackwell M."/>
            <person name="Grigoriev I.V."/>
            <person name="Jeffries T.W."/>
        </authorList>
    </citation>
    <scope>NUCLEOTIDE SEQUENCE [LARGE SCALE GENOMIC DNA]</scope>
    <source>
        <strain evidence="14">DSM 1968</strain>
    </source>
</reference>